<proteinExistence type="predicted"/>
<name>A0ABU6WV71_9FABA</name>
<dbReference type="Proteomes" id="UP001341840">
    <property type="component" value="Unassembled WGS sequence"/>
</dbReference>
<gene>
    <name evidence="1" type="ORF">PIB30_099564</name>
</gene>
<comment type="caution">
    <text evidence="1">The sequence shown here is derived from an EMBL/GenBank/DDBJ whole genome shotgun (WGS) entry which is preliminary data.</text>
</comment>
<reference evidence="1 2" key="1">
    <citation type="journal article" date="2023" name="Plants (Basel)">
        <title>Bridging the Gap: Combining Genomics and Transcriptomics Approaches to Understand Stylosanthes scabra, an Orphan Legume from the Brazilian Caatinga.</title>
        <authorList>
            <person name="Ferreira-Neto J.R.C."/>
            <person name="da Silva M.D."/>
            <person name="Binneck E."/>
            <person name="de Melo N.F."/>
            <person name="da Silva R.H."/>
            <person name="de Melo A.L.T.M."/>
            <person name="Pandolfi V."/>
            <person name="Bustamante F.O."/>
            <person name="Brasileiro-Vidal A.C."/>
            <person name="Benko-Iseppon A.M."/>
        </authorList>
    </citation>
    <scope>NUCLEOTIDE SEQUENCE [LARGE SCALE GENOMIC DNA]</scope>
    <source>
        <tissue evidence="1">Leaves</tissue>
    </source>
</reference>
<dbReference type="EMBL" id="JASCZI010183921">
    <property type="protein sequence ID" value="MED6189799.1"/>
    <property type="molecule type" value="Genomic_DNA"/>
</dbReference>
<protein>
    <submittedName>
        <fullName evidence="1">Uncharacterized protein</fullName>
    </submittedName>
</protein>
<keyword evidence="2" id="KW-1185">Reference proteome</keyword>
<evidence type="ECO:0000313" key="1">
    <source>
        <dbReference type="EMBL" id="MED6189799.1"/>
    </source>
</evidence>
<evidence type="ECO:0000313" key="2">
    <source>
        <dbReference type="Proteomes" id="UP001341840"/>
    </source>
</evidence>
<accession>A0ABU6WV71</accession>
<organism evidence="1 2">
    <name type="scientific">Stylosanthes scabra</name>
    <dbReference type="NCBI Taxonomy" id="79078"/>
    <lineage>
        <taxon>Eukaryota</taxon>
        <taxon>Viridiplantae</taxon>
        <taxon>Streptophyta</taxon>
        <taxon>Embryophyta</taxon>
        <taxon>Tracheophyta</taxon>
        <taxon>Spermatophyta</taxon>
        <taxon>Magnoliopsida</taxon>
        <taxon>eudicotyledons</taxon>
        <taxon>Gunneridae</taxon>
        <taxon>Pentapetalae</taxon>
        <taxon>rosids</taxon>
        <taxon>fabids</taxon>
        <taxon>Fabales</taxon>
        <taxon>Fabaceae</taxon>
        <taxon>Papilionoideae</taxon>
        <taxon>50 kb inversion clade</taxon>
        <taxon>dalbergioids sensu lato</taxon>
        <taxon>Dalbergieae</taxon>
        <taxon>Pterocarpus clade</taxon>
        <taxon>Stylosanthes</taxon>
    </lineage>
</organism>
<sequence length="123" mass="13584">MLVVSSHACYVSQVLDYSALPFQQPLLGQYLQPLLLESYQKKPPFFCTTEKAISVEVLLAVVAKLIMVIASLRPVAAVVDLNLKKGTGDSGKKKRSRSGDHTSVVVDQRPVAATADLRWSWWI</sequence>